<dbReference type="EMBL" id="AWSO01002728">
    <property type="protein sequence ID" value="ESK81060.1"/>
    <property type="molecule type" value="Genomic_DNA"/>
</dbReference>
<dbReference type="AlphaFoldDB" id="V2WLG5"/>
<dbReference type="KEGG" id="mrr:Moror_3531"/>
<keyword evidence="2" id="KW-1185">Reference proteome</keyword>
<proteinExistence type="predicted"/>
<reference evidence="1 2" key="1">
    <citation type="journal article" date="2014" name="BMC Genomics">
        <title>Genome and secretome analysis of the hemibiotrophic fungal pathogen, Moniliophthora roreri, which causes frosty pod rot disease of cacao: mechanisms of the biotrophic and necrotrophic phases.</title>
        <authorList>
            <person name="Meinhardt L.W."/>
            <person name="Costa G.G.L."/>
            <person name="Thomazella D.P.T."/>
            <person name="Teixeira P.J.P.L."/>
            <person name="Carazzolle M.F."/>
            <person name="Schuster S.C."/>
            <person name="Carlson J.E."/>
            <person name="Guiltinan M.J."/>
            <person name="Mieczkowski P."/>
            <person name="Farmer A."/>
            <person name="Ramaraj T."/>
            <person name="Crozier J."/>
            <person name="Davis R.E."/>
            <person name="Shao J."/>
            <person name="Melnick R.L."/>
            <person name="Pereira G.A.G."/>
            <person name="Bailey B.A."/>
        </authorList>
    </citation>
    <scope>NUCLEOTIDE SEQUENCE [LARGE SCALE GENOMIC DNA]</scope>
    <source>
        <strain evidence="1 2">MCA 2997</strain>
    </source>
</reference>
<dbReference type="HOGENOM" id="CLU_1372540_0_0_1"/>
<accession>V2WLG5</accession>
<name>V2WLG5_MONRO</name>
<evidence type="ECO:0000313" key="2">
    <source>
        <dbReference type="Proteomes" id="UP000017559"/>
    </source>
</evidence>
<dbReference type="OrthoDB" id="3109846at2759"/>
<sequence>MTLSEGLIPLSAGLDAMVMDYFECPKAYGSKLRTAVTKGKAKAKIVNPTPAEPSNSLQTYSAHDFFQGDIQREGIVQYKGRKGGKKGEGEVNDAFLVIKTSGQGVTTSNINGVYQGLSNINTFLVCLACSLIPRGYPCHFLPGSKNCTCCEKHHLKCSNSLSVEELELMFQQLLPLFSGSMPALADNFALLESFLSKAA</sequence>
<protein>
    <submittedName>
        <fullName evidence="1">Uncharacterized protein</fullName>
    </submittedName>
</protein>
<organism evidence="1 2">
    <name type="scientific">Moniliophthora roreri (strain MCA 2997)</name>
    <name type="common">Cocoa frosty pod rot fungus</name>
    <name type="synonym">Crinipellis roreri</name>
    <dbReference type="NCBI Taxonomy" id="1381753"/>
    <lineage>
        <taxon>Eukaryota</taxon>
        <taxon>Fungi</taxon>
        <taxon>Dikarya</taxon>
        <taxon>Basidiomycota</taxon>
        <taxon>Agaricomycotina</taxon>
        <taxon>Agaricomycetes</taxon>
        <taxon>Agaricomycetidae</taxon>
        <taxon>Agaricales</taxon>
        <taxon>Marasmiineae</taxon>
        <taxon>Marasmiaceae</taxon>
        <taxon>Moniliophthora</taxon>
    </lineage>
</organism>
<gene>
    <name evidence="1" type="ORF">Moror_3531</name>
</gene>
<dbReference type="Proteomes" id="UP000017559">
    <property type="component" value="Unassembled WGS sequence"/>
</dbReference>
<evidence type="ECO:0000313" key="1">
    <source>
        <dbReference type="EMBL" id="ESK81060.1"/>
    </source>
</evidence>
<comment type="caution">
    <text evidence="1">The sequence shown here is derived from an EMBL/GenBank/DDBJ whole genome shotgun (WGS) entry which is preliminary data.</text>
</comment>